<evidence type="ECO:0000256" key="1">
    <source>
        <dbReference type="SAM" id="MobiDB-lite"/>
    </source>
</evidence>
<feature type="compositionally biased region" description="Polar residues" evidence="1">
    <location>
        <begin position="277"/>
        <end position="288"/>
    </location>
</feature>
<feature type="domain" description="PWWP" evidence="2">
    <location>
        <begin position="6"/>
        <end position="70"/>
    </location>
</feature>
<organism evidence="3 4">
    <name type="scientific">Neocallimastix californiae</name>
    <dbReference type="NCBI Taxonomy" id="1754190"/>
    <lineage>
        <taxon>Eukaryota</taxon>
        <taxon>Fungi</taxon>
        <taxon>Fungi incertae sedis</taxon>
        <taxon>Chytridiomycota</taxon>
        <taxon>Chytridiomycota incertae sedis</taxon>
        <taxon>Neocallimastigomycetes</taxon>
        <taxon>Neocallimastigales</taxon>
        <taxon>Neocallimastigaceae</taxon>
        <taxon>Neocallimastix</taxon>
    </lineage>
</organism>
<dbReference type="OrthoDB" id="62853at2759"/>
<proteinExistence type="predicted"/>
<dbReference type="Proteomes" id="UP000193920">
    <property type="component" value="Unassembled WGS sequence"/>
</dbReference>
<feature type="compositionally biased region" description="Low complexity" evidence="1">
    <location>
        <begin position="253"/>
        <end position="276"/>
    </location>
</feature>
<evidence type="ECO:0000313" key="4">
    <source>
        <dbReference type="Proteomes" id="UP000193920"/>
    </source>
</evidence>
<keyword evidence="4" id="KW-1185">Reference proteome</keyword>
<dbReference type="Gene3D" id="2.30.30.140">
    <property type="match status" value="1"/>
</dbReference>
<name>A0A1Y2AMN1_9FUNG</name>
<dbReference type="Pfam" id="PF00855">
    <property type="entry name" value="PWWP"/>
    <property type="match status" value="1"/>
</dbReference>
<reference evidence="3 4" key="1">
    <citation type="submission" date="2016-08" db="EMBL/GenBank/DDBJ databases">
        <title>A Parts List for Fungal Cellulosomes Revealed by Comparative Genomics.</title>
        <authorList>
            <consortium name="DOE Joint Genome Institute"/>
            <person name="Haitjema C.H."/>
            <person name="Gilmore S.P."/>
            <person name="Henske J.K."/>
            <person name="Solomon K.V."/>
            <person name="De Groot R."/>
            <person name="Kuo A."/>
            <person name="Mondo S.J."/>
            <person name="Salamov A.A."/>
            <person name="Labutti K."/>
            <person name="Zhao Z."/>
            <person name="Chiniquy J."/>
            <person name="Barry K."/>
            <person name="Brewer H.M."/>
            <person name="Purvine S.O."/>
            <person name="Wright A.T."/>
            <person name="Boxma B."/>
            <person name="Van Alen T."/>
            <person name="Hackstein J.H."/>
            <person name="Baker S.E."/>
            <person name="Grigoriev I.V."/>
            <person name="O'Malley M.A."/>
        </authorList>
    </citation>
    <scope>NUCLEOTIDE SEQUENCE [LARGE SCALE GENOMIC DNA]</scope>
    <source>
        <strain evidence="3 4">G1</strain>
    </source>
</reference>
<dbReference type="AlphaFoldDB" id="A0A1Y2AMN1"/>
<dbReference type="EMBL" id="MCOG01000230">
    <property type="protein sequence ID" value="ORY23744.1"/>
    <property type="molecule type" value="Genomic_DNA"/>
</dbReference>
<sequence>MGSIRIGTVVWAKFRGYPWWPSKVESEENLSSKFLSYKPKTPLEHIPVYVYGKEKYAWANTKYIRPFERYKDIFITGKRTEMFDNAIKKALSDTQQIAKSNKSINLSNSINQTIKSPSQNVKQDPTEFSNVYQTPNLNVIQSPSLVVNQSPNVVTNQTPNMNSNQTPSVVTNQTPNMNLNQTPSIVTNQTPNMNLNQTPSIVTNQTPNMNSNQTPNVVTNQTPNMNSNQTPTINTHQTPSIMSPSIITNQTPTSQINQTPNSNSNISQTQNINQNPVSTNVNEKTPNAETGVPLVPVKKEISKTPKHNRASINLQSQASSSSPETVKSLKLKENEELAKKCTVLLLFFFYFNIYIYNNDHHSTSLKVKKKKCYH</sequence>
<dbReference type="SUPFAM" id="SSF63748">
    <property type="entry name" value="Tudor/PWWP/MBT"/>
    <property type="match status" value="1"/>
</dbReference>
<dbReference type="CDD" id="cd05162">
    <property type="entry name" value="PWWP"/>
    <property type="match status" value="1"/>
</dbReference>
<evidence type="ECO:0000313" key="3">
    <source>
        <dbReference type="EMBL" id="ORY23744.1"/>
    </source>
</evidence>
<feature type="region of interest" description="Disordered" evidence="1">
    <location>
        <begin position="252"/>
        <end position="325"/>
    </location>
</feature>
<gene>
    <name evidence="3" type="ORF">LY90DRAFT_462493</name>
</gene>
<dbReference type="InterPro" id="IPR000313">
    <property type="entry name" value="PWWP_dom"/>
</dbReference>
<protein>
    <recommendedName>
        <fullName evidence="2">PWWP domain-containing protein</fullName>
    </recommendedName>
</protein>
<dbReference type="PROSITE" id="PS50812">
    <property type="entry name" value="PWWP"/>
    <property type="match status" value="1"/>
</dbReference>
<dbReference type="SMART" id="SM00293">
    <property type="entry name" value="PWWP"/>
    <property type="match status" value="1"/>
</dbReference>
<evidence type="ECO:0000259" key="2">
    <source>
        <dbReference type="PROSITE" id="PS50812"/>
    </source>
</evidence>
<accession>A0A1Y2AMN1</accession>
<comment type="caution">
    <text evidence="3">The sequence shown here is derived from an EMBL/GenBank/DDBJ whole genome shotgun (WGS) entry which is preliminary data.</text>
</comment>